<dbReference type="InterPro" id="IPR045142">
    <property type="entry name" value="BCAS3-like"/>
</dbReference>
<dbReference type="GO" id="GO:0005737">
    <property type="term" value="C:cytoplasm"/>
    <property type="evidence" value="ECO:0007669"/>
    <property type="project" value="TreeGrafter"/>
</dbReference>
<dbReference type="PANTHER" id="PTHR13268">
    <property type="entry name" value="BREAST CARCINOMA AMPLIFIED SEQUENCE 3"/>
    <property type="match status" value="1"/>
</dbReference>
<dbReference type="EMBL" id="CAJGYM010000007">
    <property type="protein sequence ID" value="CAD6187782.1"/>
    <property type="molecule type" value="Genomic_DNA"/>
</dbReference>
<evidence type="ECO:0000313" key="3">
    <source>
        <dbReference type="EMBL" id="CAD6187782.1"/>
    </source>
</evidence>
<feature type="region of interest" description="Disordered" evidence="1">
    <location>
        <begin position="995"/>
        <end position="1018"/>
    </location>
</feature>
<sequence length="1037" mass="111119">MSPVDMPPNVTTCQGGKKNKKKDKGGSQPCSACNRGKARRKFPSAEIAALGTFGQQLAAWCSGLWSSALSILGPCYEPAKTISAKRIRTMVPILTVHKTTTHYTTPPVAGRRFRARPYPRWETFDELFLGCLRGLSTHKVSFLSSLSSGDHALEESQMETLIDTTADSLAKDLIVRDPPRVSPAPKAPPRKSHQQLNGGATTAATSSSSASSSPAGSMRGESHRKRLSSHNYIKGQIVKAVEPPSSTIVGSMAELVNEMMPASQSQAAHLPQFEKAEWVQISSVEKAGKPGERLDVVVVGLIRGFQIWTINENGDCEEVMSERQGPIRACRILPNNISIPSGTRDPFASVRPLIALVDASSHVPDRQYCSVSLVSLNSGKEVHRIAFDEPVTALNTSNQYLVVSLSSRAFVYELVSFAEARHVRLITPPEGCPPAIAITGQMLAYADLKLNSDVQSCGGMAVDVETAASDHSAATHVMSAMKMFSRTMTSIGESVGATSSSSPSKLNSVGVVTVVDLETQSEQPTDGVVCHWMAHTTPVSHLAFSPDGRLLLTADASASVFNVFLLLPHSGSPTLAAVQHLYKLHRGNTAAKVSSTAFSLDGRWLAISTNHGTCHVFSICPFGGRPTQRTHGDQFVNKESRFLRSAGLTDSADATASMAPSRVRALSGTPTPNFREHPELAANRGSGNSRVGPFPPPIFLHAVRKIKDPKYSTDNLTAWATDLTALPIATATSAGASAASNSGTRRRVDVPRIAVAFSAFGDVSLSSSGSVGTANPALLSLLIIRTDTNLGAVMCNYELRPRLADPSAAAGGEEPPKLNASATALWTLQRTKNNADMHPPMPQGSPLMALATPSNEVPQLRPGEELWTPHVEVRTYSAPHRCIWQGPQFEFYEYKEEDSAVLMSPSADSRHTGSGFKSIPVVVGGGIPITRGTSATSDATRIECGSYTSQTSLVTTMATADSDISQKIADAMRDLHSTSPPQQIDTNNHEEFFDTHSPSGDRRLLDVSGRQNQNKKTLVSVDDVDLDFPMDDDEDDI</sequence>
<proteinExistence type="predicted"/>
<evidence type="ECO:0000256" key="1">
    <source>
        <dbReference type="SAM" id="MobiDB-lite"/>
    </source>
</evidence>
<dbReference type="InterPro" id="IPR001680">
    <property type="entry name" value="WD40_rpt"/>
</dbReference>
<dbReference type="GO" id="GO:0006914">
    <property type="term" value="P:autophagy"/>
    <property type="evidence" value="ECO:0007669"/>
    <property type="project" value="InterPro"/>
</dbReference>
<dbReference type="InterPro" id="IPR036322">
    <property type="entry name" value="WD40_repeat_dom_sf"/>
</dbReference>
<dbReference type="SMART" id="SM00320">
    <property type="entry name" value="WD40"/>
    <property type="match status" value="2"/>
</dbReference>
<name>A0A8S1GXV4_9PELO</name>
<evidence type="ECO:0000313" key="4">
    <source>
        <dbReference type="Proteomes" id="UP000835052"/>
    </source>
</evidence>
<feature type="domain" description="BCAS3 WD40" evidence="2">
    <location>
        <begin position="296"/>
        <end position="708"/>
    </location>
</feature>
<evidence type="ECO:0000259" key="2">
    <source>
        <dbReference type="Pfam" id="PF21034"/>
    </source>
</evidence>
<dbReference type="Proteomes" id="UP000835052">
    <property type="component" value="Unassembled WGS sequence"/>
</dbReference>
<accession>A0A8S1GXV4</accession>
<comment type="caution">
    <text evidence="3">The sequence shown here is derived from an EMBL/GenBank/DDBJ whole genome shotgun (WGS) entry which is preliminary data.</text>
</comment>
<feature type="region of interest" description="Disordered" evidence="1">
    <location>
        <begin position="177"/>
        <end position="229"/>
    </location>
</feature>
<dbReference type="SUPFAM" id="SSF50978">
    <property type="entry name" value="WD40 repeat-like"/>
    <property type="match status" value="1"/>
</dbReference>
<protein>
    <recommendedName>
        <fullName evidence="2">BCAS3 WD40 domain-containing protein</fullName>
    </recommendedName>
</protein>
<dbReference type="Pfam" id="PF21034">
    <property type="entry name" value="BCAS3_WD40"/>
    <property type="match status" value="1"/>
</dbReference>
<reference evidence="3" key="1">
    <citation type="submission" date="2020-10" db="EMBL/GenBank/DDBJ databases">
        <authorList>
            <person name="Kikuchi T."/>
        </authorList>
    </citation>
    <scope>NUCLEOTIDE SEQUENCE</scope>
    <source>
        <strain evidence="3">NKZ352</strain>
    </source>
</reference>
<gene>
    <name evidence="3" type="ORF">CAUJ_LOCUS3701</name>
</gene>
<keyword evidence="4" id="KW-1185">Reference proteome</keyword>
<dbReference type="InterPro" id="IPR015943">
    <property type="entry name" value="WD40/YVTN_repeat-like_dom_sf"/>
</dbReference>
<organism evidence="3 4">
    <name type="scientific">Caenorhabditis auriculariae</name>
    <dbReference type="NCBI Taxonomy" id="2777116"/>
    <lineage>
        <taxon>Eukaryota</taxon>
        <taxon>Metazoa</taxon>
        <taxon>Ecdysozoa</taxon>
        <taxon>Nematoda</taxon>
        <taxon>Chromadorea</taxon>
        <taxon>Rhabditida</taxon>
        <taxon>Rhabditina</taxon>
        <taxon>Rhabditomorpha</taxon>
        <taxon>Rhabditoidea</taxon>
        <taxon>Rhabditidae</taxon>
        <taxon>Peloderinae</taxon>
        <taxon>Caenorhabditis</taxon>
    </lineage>
</organism>
<feature type="compositionally biased region" description="Low complexity" evidence="1">
    <location>
        <begin position="198"/>
        <end position="217"/>
    </location>
</feature>
<dbReference type="AlphaFoldDB" id="A0A8S1GXV4"/>
<dbReference type="OrthoDB" id="25778at2759"/>
<feature type="compositionally biased region" description="Basic and acidic residues" evidence="1">
    <location>
        <begin position="995"/>
        <end position="1005"/>
    </location>
</feature>
<feature type="region of interest" description="Disordered" evidence="1">
    <location>
        <begin position="1"/>
        <end position="35"/>
    </location>
</feature>
<dbReference type="Gene3D" id="2.130.10.10">
    <property type="entry name" value="YVTN repeat-like/Quinoprotein amine dehydrogenase"/>
    <property type="match status" value="1"/>
</dbReference>
<dbReference type="GO" id="GO:0042594">
    <property type="term" value="P:response to starvation"/>
    <property type="evidence" value="ECO:0007669"/>
    <property type="project" value="TreeGrafter"/>
</dbReference>
<dbReference type="PANTHER" id="PTHR13268:SF0">
    <property type="entry name" value="BCAS3 MICROTUBULE ASSOCIATED CELL MIGRATION FACTOR"/>
    <property type="match status" value="1"/>
</dbReference>
<dbReference type="InterPro" id="IPR048382">
    <property type="entry name" value="BCAS3_WD40"/>
</dbReference>